<dbReference type="OrthoDB" id="287393at2759"/>
<organism evidence="7 8">
    <name type="scientific">Mixia osmundae (strain CBS 9802 / IAM 14324 / JCM 22182 / KY 12970)</name>
    <dbReference type="NCBI Taxonomy" id="764103"/>
    <lineage>
        <taxon>Eukaryota</taxon>
        <taxon>Fungi</taxon>
        <taxon>Dikarya</taxon>
        <taxon>Basidiomycota</taxon>
        <taxon>Pucciniomycotina</taxon>
        <taxon>Mixiomycetes</taxon>
        <taxon>Mixiales</taxon>
        <taxon>Mixiaceae</taxon>
        <taxon>Mixia</taxon>
    </lineage>
</organism>
<dbReference type="PANTHER" id="PTHR12311">
    <property type="entry name" value="ACTIVATOR OF BASAL TRANSCRIPTION 1"/>
    <property type="match status" value="1"/>
</dbReference>
<dbReference type="GO" id="GO:0034462">
    <property type="term" value="P:small-subunit processome assembly"/>
    <property type="evidence" value="ECO:0007669"/>
    <property type="project" value="TreeGrafter"/>
</dbReference>
<dbReference type="Gene3D" id="3.30.70.330">
    <property type="match status" value="1"/>
</dbReference>
<name>G7E5R6_MIXOS</name>
<evidence type="ECO:0000256" key="1">
    <source>
        <dbReference type="ARBA" id="ARBA00004604"/>
    </source>
</evidence>
<dbReference type="GO" id="GO:0000480">
    <property type="term" value="P:endonucleolytic cleavage in 5'-ETS of tricistronic rRNA transcript (SSU-rRNA, 5.8S rRNA, LSU-rRNA)"/>
    <property type="evidence" value="ECO:0007669"/>
    <property type="project" value="TreeGrafter"/>
</dbReference>
<keyword evidence="4" id="KW-0539">Nucleus</keyword>
<dbReference type="eggNOG" id="KOG3152">
    <property type="taxonomic scope" value="Eukaryota"/>
</dbReference>
<dbReference type="InParanoid" id="G7E5R6"/>
<dbReference type="InterPro" id="IPR039119">
    <property type="entry name" value="ABT1/Esf2"/>
</dbReference>
<evidence type="ECO:0000256" key="4">
    <source>
        <dbReference type="ARBA" id="ARBA00023242"/>
    </source>
</evidence>
<reference evidence="7 8" key="1">
    <citation type="journal article" date="2011" name="J. Gen. Appl. Microbiol.">
        <title>Draft genome sequencing of the enigmatic basidiomycete Mixia osmundae.</title>
        <authorList>
            <person name="Nishida H."/>
            <person name="Nagatsuka Y."/>
            <person name="Sugiyama J."/>
        </authorList>
    </citation>
    <scope>NUCLEOTIDE SEQUENCE [LARGE SCALE GENOMIC DNA]</scope>
    <source>
        <strain evidence="8">CBS 9802 / IAM 14324 / JCM 22182 / KY 12970</strain>
    </source>
</reference>
<dbReference type="RefSeq" id="XP_014569299.1">
    <property type="nucleotide sequence ID" value="XM_014713813.1"/>
</dbReference>
<evidence type="ECO:0000256" key="6">
    <source>
        <dbReference type="SAM" id="MobiDB-lite"/>
    </source>
</evidence>
<dbReference type="GO" id="GO:0000472">
    <property type="term" value="P:endonucleolytic cleavage to generate mature 5'-end of SSU-rRNA from (SSU-rRNA, 5.8S rRNA, LSU-rRNA)"/>
    <property type="evidence" value="ECO:0007669"/>
    <property type="project" value="TreeGrafter"/>
</dbReference>
<feature type="region of interest" description="Disordered" evidence="6">
    <location>
        <begin position="197"/>
        <end position="270"/>
    </location>
</feature>
<dbReference type="GO" id="GO:0005730">
    <property type="term" value="C:nucleolus"/>
    <property type="evidence" value="ECO:0007669"/>
    <property type="project" value="UniProtKB-SubCell"/>
</dbReference>
<evidence type="ECO:0000256" key="5">
    <source>
        <dbReference type="ARBA" id="ARBA00032634"/>
    </source>
</evidence>
<dbReference type="InterPro" id="IPR012677">
    <property type="entry name" value="Nucleotide-bd_a/b_plait_sf"/>
</dbReference>
<proteinExistence type="inferred from homology"/>
<sequence length="278" mass="31401">MAAKRRQTLHNVDLFDLVLADERSQVTPEAVEASADEQANAVVKPLQLDQIAKFNKKVDSTGIIYLSRIPPGMGVSKVKHLLSQYGELGRIYLKRDDKDLKAVPKRKDGKKIKEKHTAHRFVEGWIEFQDKRIARSVADLLNAKPIGGKKASPFKDDIWTMKYLPRFKWGMLSEQIALEASIQSNLLRSHLAQSKRDQSSYLQQVDKAKQIKRRHEKHEQPDLGAPSAPPDDSIDPVDQLANPQPKKARLFKQRPLLSGRTDSSAQGEALDKVLKSIF</sequence>
<keyword evidence="8" id="KW-1185">Reference proteome</keyword>
<evidence type="ECO:0000256" key="2">
    <source>
        <dbReference type="ARBA" id="ARBA00005819"/>
    </source>
</evidence>
<comment type="caution">
    <text evidence="7">The sequence shown here is derived from an EMBL/GenBank/DDBJ whole genome shotgun (WGS) entry which is preliminary data.</text>
</comment>
<evidence type="ECO:0000313" key="8">
    <source>
        <dbReference type="Proteomes" id="UP000009131"/>
    </source>
</evidence>
<dbReference type="EMBL" id="BABT02000150">
    <property type="protein sequence ID" value="GAA98176.1"/>
    <property type="molecule type" value="Genomic_DNA"/>
</dbReference>
<evidence type="ECO:0000313" key="7">
    <source>
        <dbReference type="EMBL" id="GAA98176.1"/>
    </source>
</evidence>
<dbReference type="AlphaFoldDB" id="G7E5R6"/>
<dbReference type="FunCoup" id="G7E5R6">
    <property type="interactions" value="477"/>
</dbReference>
<protein>
    <recommendedName>
        <fullName evidence="5">18S rRNA factor 2</fullName>
    </recommendedName>
</protein>
<comment type="subcellular location">
    <subcellularLocation>
        <location evidence="1">Nucleus</location>
        <location evidence="1">Nucleolus</location>
    </subcellularLocation>
</comment>
<dbReference type="HOGENOM" id="CLU_054086_2_0_1"/>
<dbReference type="STRING" id="764103.G7E5R6"/>
<reference evidence="7 8" key="2">
    <citation type="journal article" date="2012" name="Open Biol.">
        <title>Characteristics of nucleosomes and linker DNA regions on the genome of the basidiomycete Mixia osmundae revealed by mono- and dinucleosome mapping.</title>
        <authorList>
            <person name="Nishida H."/>
            <person name="Kondo S."/>
            <person name="Matsumoto T."/>
            <person name="Suzuki Y."/>
            <person name="Yoshikawa H."/>
            <person name="Taylor T.D."/>
            <person name="Sugiyama J."/>
        </authorList>
    </citation>
    <scope>NUCLEOTIDE SEQUENCE [LARGE SCALE GENOMIC DNA]</scope>
    <source>
        <strain evidence="8">CBS 9802 / IAM 14324 / JCM 22182 / KY 12970</strain>
    </source>
</reference>
<evidence type="ECO:0000256" key="3">
    <source>
        <dbReference type="ARBA" id="ARBA00022884"/>
    </source>
</evidence>
<dbReference type="SUPFAM" id="SSF54928">
    <property type="entry name" value="RNA-binding domain, RBD"/>
    <property type="match status" value="1"/>
</dbReference>
<gene>
    <name evidence="7" type="primary">Mo04859</name>
    <name evidence="7" type="ORF">E5Q_04859</name>
</gene>
<comment type="similarity">
    <text evidence="2">Belongs to the ESF2/ABP1 family.</text>
</comment>
<dbReference type="GO" id="GO:0000447">
    <property type="term" value="P:endonucleolytic cleavage in ITS1 to separate SSU-rRNA from 5.8S rRNA and LSU-rRNA from tricistronic rRNA transcript (SSU-rRNA, 5.8S rRNA, LSU-rRNA)"/>
    <property type="evidence" value="ECO:0007669"/>
    <property type="project" value="TreeGrafter"/>
</dbReference>
<dbReference type="Proteomes" id="UP000009131">
    <property type="component" value="Unassembled WGS sequence"/>
</dbReference>
<dbReference type="InterPro" id="IPR035979">
    <property type="entry name" value="RBD_domain_sf"/>
</dbReference>
<dbReference type="CDD" id="cd12263">
    <property type="entry name" value="RRM_ABT1_like"/>
    <property type="match status" value="1"/>
</dbReference>
<keyword evidence="3" id="KW-0694">RNA-binding</keyword>
<dbReference type="OMA" id="ILAIPHC"/>
<dbReference type="GO" id="GO:0003723">
    <property type="term" value="F:RNA binding"/>
    <property type="evidence" value="ECO:0007669"/>
    <property type="project" value="UniProtKB-KW"/>
</dbReference>
<dbReference type="PANTHER" id="PTHR12311:SF7">
    <property type="entry name" value="ACTIVATOR OF BASAL TRANSCRIPTION 1"/>
    <property type="match status" value="1"/>
</dbReference>
<accession>G7E5R6</accession>
<dbReference type="InterPro" id="IPR034353">
    <property type="entry name" value="ABT1/ESF2_RRM"/>
</dbReference>